<dbReference type="Proteomes" id="UP001187343">
    <property type="component" value="Unassembled WGS sequence"/>
</dbReference>
<dbReference type="AlphaFoldDB" id="A0AA88P7M7"/>
<evidence type="ECO:0000313" key="3">
    <source>
        <dbReference type="Proteomes" id="UP001187343"/>
    </source>
</evidence>
<accession>A0AA88P7M7</accession>
<reference evidence="2" key="1">
    <citation type="submission" date="2023-08" db="EMBL/GenBank/DDBJ databases">
        <title>Chromosome-level Genome Assembly of mud carp (Cirrhinus molitorella).</title>
        <authorList>
            <person name="Liu H."/>
        </authorList>
    </citation>
    <scope>NUCLEOTIDE SEQUENCE</scope>
    <source>
        <strain evidence="2">Prfri</strain>
        <tissue evidence="2">Muscle</tissue>
    </source>
</reference>
<feature type="compositionally biased region" description="Low complexity" evidence="1">
    <location>
        <begin position="24"/>
        <end position="37"/>
    </location>
</feature>
<proteinExistence type="predicted"/>
<feature type="compositionally biased region" description="Low complexity" evidence="1">
    <location>
        <begin position="65"/>
        <end position="78"/>
    </location>
</feature>
<comment type="caution">
    <text evidence="2">The sequence shown here is derived from an EMBL/GenBank/DDBJ whole genome shotgun (WGS) entry which is preliminary data.</text>
</comment>
<evidence type="ECO:0000256" key="1">
    <source>
        <dbReference type="SAM" id="MobiDB-lite"/>
    </source>
</evidence>
<organism evidence="2 3">
    <name type="scientific">Cirrhinus molitorella</name>
    <name type="common">mud carp</name>
    <dbReference type="NCBI Taxonomy" id="172907"/>
    <lineage>
        <taxon>Eukaryota</taxon>
        <taxon>Metazoa</taxon>
        <taxon>Chordata</taxon>
        <taxon>Craniata</taxon>
        <taxon>Vertebrata</taxon>
        <taxon>Euteleostomi</taxon>
        <taxon>Actinopterygii</taxon>
        <taxon>Neopterygii</taxon>
        <taxon>Teleostei</taxon>
        <taxon>Ostariophysi</taxon>
        <taxon>Cypriniformes</taxon>
        <taxon>Cyprinidae</taxon>
        <taxon>Labeoninae</taxon>
        <taxon>Labeonini</taxon>
        <taxon>Cirrhinus</taxon>
    </lineage>
</organism>
<feature type="region of interest" description="Disordered" evidence="1">
    <location>
        <begin position="1"/>
        <end position="119"/>
    </location>
</feature>
<evidence type="ECO:0000313" key="2">
    <source>
        <dbReference type="EMBL" id="KAK2866943.1"/>
    </source>
</evidence>
<protein>
    <submittedName>
        <fullName evidence="2">Uncharacterized protein</fullName>
    </submittedName>
</protein>
<dbReference type="EMBL" id="JAUYZG010000025">
    <property type="protein sequence ID" value="KAK2866943.1"/>
    <property type="molecule type" value="Genomic_DNA"/>
</dbReference>
<sequence length="177" mass="19485">MQPPLLSDGAVTSDPRITNRKRGSSSSPQSSCMSMKSDGSMMQPPLLSDGAVTSDPRITNRKRGSSSSPQSSCMSMKSDGSMMQPPLLSDGTVTSDPSSLRLLSRQNSCQTQNKTEPDLLDETKELQRVKNQHKTSMKNKDNQVGLQWREQTNTRTKKILLLSHYGFKHGTCSSCFI</sequence>
<feature type="compositionally biased region" description="Polar residues" evidence="1">
    <location>
        <begin position="104"/>
        <end position="114"/>
    </location>
</feature>
<gene>
    <name evidence="2" type="ORF">Q8A67_025060</name>
</gene>
<keyword evidence="3" id="KW-1185">Reference proteome</keyword>
<name>A0AA88P7M7_9TELE</name>